<evidence type="ECO:0000256" key="1">
    <source>
        <dbReference type="SAM" id="SignalP"/>
    </source>
</evidence>
<dbReference type="NCBIfam" id="TIGR02595">
    <property type="entry name" value="PEP_CTERM"/>
    <property type="match status" value="1"/>
</dbReference>
<dbReference type="InterPro" id="IPR013424">
    <property type="entry name" value="Ice-binding_C"/>
</dbReference>
<dbReference type="EMBL" id="CP007128">
    <property type="protein sequence ID" value="AHG89251.1"/>
    <property type="molecule type" value="Genomic_DNA"/>
</dbReference>
<sequence length="321" mass="32535">MSTLRSALTTCLLGASVALAFSAPTTLHAQPLCAPGTWSPTGRQPCTPAPAGYYVLTKGATSPTIAPPGTYVPAAGAVKPTPARAGFFVPLPGSTVRFPAELGFYSSGERPIAEVPAAPGYFVPTTMATHQTLCAAQTTSYGQAPACRFIGGAGTPVPGSVEPEFASSFTPGSTIDLGLLAQGSTFTLHWWIANTSTALQSIYGGMPSAPQVLELTQLSLLGVTASPAPQVLTTILGLPAGTVLGEGGLEPFDVAITGVARGAFTQTLSFHTDATAGFGQPGATYDVQFTGTVTPEPSSLSLVALGALGLGAAVVRRRRRA</sequence>
<dbReference type="KEGG" id="gba:J421_1714"/>
<evidence type="ECO:0000259" key="2">
    <source>
        <dbReference type="Pfam" id="PF07589"/>
    </source>
</evidence>
<feature type="domain" description="Ice-binding protein C-terminal" evidence="2">
    <location>
        <begin position="294"/>
        <end position="317"/>
    </location>
</feature>
<dbReference type="InParanoid" id="W0REP6"/>
<feature type="chain" id="PRO_5004794232" evidence="1">
    <location>
        <begin position="30"/>
        <end position="321"/>
    </location>
</feature>
<evidence type="ECO:0000313" key="4">
    <source>
        <dbReference type="Proteomes" id="UP000019151"/>
    </source>
</evidence>
<protein>
    <submittedName>
        <fullName evidence="3">PEP motif putative anchor domain protein</fullName>
    </submittedName>
</protein>
<dbReference type="AlphaFoldDB" id="W0REP6"/>
<organism evidence="3 4">
    <name type="scientific">Gemmatirosa kalamazoonensis</name>
    <dbReference type="NCBI Taxonomy" id="861299"/>
    <lineage>
        <taxon>Bacteria</taxon>
        <taxon>Pseudomonadati</taxon>
        <taxon>Gemmatimonadota</taxon>
        <taxon>Gemmatimonadia</taxon>
        <taxon>Gemmatimonadales</taxon>
        <taxon>Gemmatimonadaceae</taxon>
        <taxon>Gemmatirosa</taxon>
    </lineage>
</organism>
<gene>
    <name evidence="3" type="ORF">J421_1714</name>
</gene>
<keyword evidence="4" id="KW-1185">Reference proteome</keyword>
<dbReference type="HOGENOM" id="CLU_865340_0_0_0"/>
<evidence type="ECO:0000313" key="3">
    <source>
        <dbReference type="EMBL" id="AHG89251.1"/>
    </source>
</evidence>
<name>W0REP6_9BACT</name>
<accession>W0REP6</accession>
<dbReference type="RefSeq" id="WP_148306221.1">
    <property type="nucleotide sequence ID" value="NZ_CP007128.1"/>
</dbReference>
<dbReference type="Proteomes" id="UP000019151">
    <property type="component" value="Chromosome"/>
</dbReference>
<keyword evidence="1" id="KW-0732">Signal</keyword>
<proteinExistence type="predicted"/>
<feature type="signal peptide" evidence="1">
    <location>
        <begin position="1"/>
        <end position="29"/>
    </location>
</feature>
<reference evidence="3 4" key="1">
    <citation type="journal article" date="2014" name="Genome Announc.">
        <title>Genome Sequence and Methylome of Soil Bacterium Gemmatirosa kalamazoonensis KBS708T, a Member of the Rarely Cultivated Gemmatimonadetes Phylum.</title>
        <authorList>
            <person name="Debruyn J.M."/>
            <person name="Radosevich M."/>
            <person name="Wommack K.E."/>
            <person name="Polson S.W."/>
            <person name="Hauser L.J."/>
            <person name="Fawaz M.N."/>
            <person name="Korlach J."/>
            <person name="Tsai Y.C."/>
        </authorList>
    </citation>
    <scope>NUCLEOTIDE SEQUENCE [LARGE SCALE GENOMIC DNA]</scope>
    <source>
        <strain evidence="3 4">KBS708</strain>
    </source>
</reference>
<dbReference type="Pfam" id="PF07589">
    <property type="entry name" value="PEP-CTERM"/>
    <property type="match status" value="1"/>
</dbReference>